<dbReference type="GO" id="GO:0005634">
    <property type="term" value="C:nucleus"/>
    <property type="evidence" value="ECO:0007669"/>
    <property type="project" value="UniProtKB-SubCell"/>
</dbReference>
<dbReference type="AlphaFoldDB" id="A0A6A5YFP3"/>
<dbReference type="InterPro" id="IPR051061">
    <property type="entry name" value="Zinc_finger_trans_reg"/>
</dbReference>
<evidence type="ECO:0000256" key="3">
    <source>
        <dbReference type="ARBA" id="ARBA00022771"/>
    </source>
</evidence>
<dbReference type="PANTHER" id="PTHR46179:SF13">
    <property type="entry name" value="C2H2-TYPE DOMAIN-CONTAINING PROTEIN"/>
    <property type="match status" value="1"/>
</dbReference>
<keyword evidence="5" id="KW-0805">Transcription regulation</keyword>
<dbReference type="GO" id="GO:0006357">
    <property type="term" value="P:regulation of transcription by RNA polymerase II"/>
    <property type="evidence" value="ECO:0007669"/>
    <property type="project" value="TreeGrafter"/>
</dbReference>
<dbReference type="SUPFAM" id="SSF57667">
    <property type="entry name" value="beta-beta-alpha zinc fingers"/>
    <property type="match status" value="1"/>
</dbReference>
<keyword evidence="7" id="KW-0539">Nucleus</keyword>
<evidence type="ECO:0000256" key="7">
    <source>
        <dbReference type="ARBA" id="ARBA00023242"/>
    </source>
</evidence>
<evidence type="ECO:0000256" key="6">
    <source>
        <dbReference type="ARBA" id="ARBA00023163"/>
    </source>
</evidence>
<dbReference type="PANTHER" id="PTHR46179">
    <property type="entry name" value="ZINC FINGER PROTEIN"/>
    <property type="match status" value="1"/>
</dbReference>
<keyword evidence="3 8" id="KW-0863">Zinc-finger</keyword>
<dbReference type="Pfam" id="PF00096">
    <property type="entry name" value="zf-C2H2"/>
    <property type="match status" value="1"/>
</dbReference>
<evidence type="ECO:0000313" key="11">
    <source>
        <dbReference type="EMBL" id="KAF2105936.1"/>
    </source>
</evidence>
<proteinExistence type="predicted"/>
<accession>A0A6A5YFP3</accession>
<feature type="compositionally biased region" description="Low complexity" evidence="9">
    <location>
        <begin position="15"/>
        <end position="36"/>
    </location>
</feature>
<dbReference type="InterPro" id="IPR036236">
    <property type="entry name" value="Znf_C2H2_sf"/>
</dbReference>
<dbReference type="PROSITE" id="PS50157">
    <property type="entry name" value="ZINC_FINGER_C2H2_2"/>
    <property type="match status" value="1"/>
</dbReference>
<protein>
    <recommendedName>
        <fullName evidence="10">C2H2-type domain-containing protein</fullName>
    </recommendedName>
</protein>
<feature type="domain" description="C2H2-type" evidence="10">
    <location>
        <begin position="75"/>
        <end position="105"/>
    </location>
</feature>
<evidence type="ECO:0000256" key="2">
    <source>
        <dbReference type="ARBA" id="ARBA00022723"/>
    </source>
</evidence>
<gene>
    <name evidence="11" type="ORF">BDV96DRAFT_508634</name>
</gene>
<feature type="region of interest" description="Disordered" evidence="9">
    <location>
        <begin position="1"/>
        <end position="43"/>
    </location>
</feature>
<dbReference type="InterPro" id="IPR013087">
    <property type="entry name" value="Znf_C2H2_type"/>
</dbReference>
<name>A0A6A5YFP3_9PLEO</name>
<evidence type="ECO:0000256" key="8">
    <source>
        <dbReference type="PROSITE-ProRule" id="PRU00042"/>
    </source>
</evidence>
<reference evidence="11" key="1">
    <citation type="journal article" date="2020" name="Stud. Mycol.">
        <title>101 Dothideomycetes genomes: a test case for predicting lifestyles and emergence of pathogens.</title>
        <authorList>
            <person name="Haridas S."/>
            <person name="Albert R."/>
            <person name="Binder M."/>
            <person name="Bloem J."/>
            <person name="Labutti K."/>
            <person name="Salamov A."/>
            <person name="Andreopoulos B."/>
            <person name="Baker S."/>
            <person name="Barry K."/>
            <person name="Bills G."/>
            <person name="Bluhm B."/>
            <person name="Cannon C."/>
            <person name="Castanera R."/>
            <person name="Culley D."/>
            <person name="Daum C."/>
            <person name="Ezra D."/>
            <person name="Gonzalez J."/>
            <person name="Henrissat B."/>
            <person name="Kuo A."/>
            <person name="Liang C."/>
            <person name="Lipzen A."/>
            <person name="Lutzoni F."/>
            <person name="Magnuson J."/>
            <person name="Mondo S."/>
            <person name="Nolan M."/>
            <person name="Ohm R."/>
            <person name="Pangilinan J."/>
            <person name="Park H.-J."/>
            <person name="Ramirez L."/>
            <person name="Alfaro M."/>
            <person name="Sun H."/>
            <person name="Tritt A."/>
            <person name="Yoshinaga Y."/>
            <person name="Zwiers L.-H."/>
            <person name="Turgeon B."/>
            <person name="Goodwin S."/>
            <person name="Spatafora J."/>
            <person name="Crous P."/>
            <person name="Grigoriev I."/>
        </authorList>
    </citation>
    <scope>NUCLEOTIDE SEQUENCE</scope>
    <source>
        <strain evidence="11">CBS 627.86</strain>
    </source>
</reference>
<dbReference type="GO" id="GO:0008270">
    <property type="term" value="F:zinc ion binding"/>
    <property type="evidence" value="ECO:0007669"/>
    <property type="project" value="UniProtKB-KW"/>
</dbReference>
<evidence type="ECO:0000256" key="1">
    <source>
        <dbReference type="ARBA" id="ARBA00004123"/>
    </source>
</evidence>
<evidence type="ECO:0000256" key="5">
    <source>
        <dbReference type="ARBA" id="ARBA00023015"/>
    </source>
</evidence>
<sequence>MDVDQTTCEDSIEASSPPTSQDTSSTAVTSPSSTSSPRDPIGVSKTQFACSDCGLAFRTAGLRNKHVNRKHVRRFACTVADCTAAFHLSADLKRHQLNVHKETHDTGKTWMCTNQRCSNPNVVFKRKDNYTRHLLRCTGTAG</sequence>
<dbReference type="OrthoDB" id="3798762at2759"/>
<dbReference type="Proteomes" id="UP000799770">
    <property type="component" value="Unassembled WGS sequence"/>
</dbReference>
<keyword evidence="12" id="KW-1185">Reference proteome</keyword>
<dbReference type="PROSITE" id="PS00028">
    <property type="entry name" value="ZINC_FINGER_C2H2_1"/>
    <property type="match status" value="2"/>
</dbReference>
<dbReference type="EMBL" id="ML977369">
    <property type="protein sequence ID" value="KAF2105936.1"/>
    <property type="molecule type" value="Genomic_DNA"/>
</dbReference>
<evidence type="ECO:0000256" key="4">
    <source>
        <dbReference type="ARBA" id="ARBA00022833"/>
    </source>
</evidence>
<evidence type="ECO:0000259" key="10">
    <source>
        <dbReference type="PROSITE" id="PS50157"/>
    </source>
</evidence>
<dbReference type="SMART" id="SM00355">
    <property type="entry name" value="ZnF_C2H2"/>
    <property type="match status" value="2"/>
</dbReference>
<evidence type="ECO:0000256" key="9">
    <source>
        <dbReference type="SAM" id="MobiDB-lite"/>
    </source>
</evidence>
<organism evidence="11 12">
    <name type="scientific">Lophiotrema nucula</name>
    <dbReference type="NCBI Taxonomy" id="690887"/>
    <lineage>
        <taxon>Eukaryota</taxon>
        <taxon>Fungi</taxon>
        <taxon>Dikarya</taxon>
        <taxon>Ascomycota</taxon>
        <taxon>Pezizomycotina</taxon>
        <taxon>Dothideomycetes</taxon>
        <taxon>Pleosporomycetidae</taxon>
        <taxon>Pleosporales</taxon>
        <taxon>Lophiotremataceae</taxon>
        <taxon>Lophiotrema</taxon>
    </lineage>
</organism>
<comment type="subcellular location">
    <subcellularLocation>
        <location evidence="1">Nucleus</location>
    </subcellularLocation>
</comment>
<evidence type="ECO:0000313" key="12">
    <source>
        <dbReference type="Proteomes" id="UP000799770"/>
    </source>
</evidence>
<keyword evidence="2" id="KW-0479">Metal-binding</keyword>
<keyword evidence="6" id="KW-0804">Transcription</keyword>
<dbReference type="Gene3D" id="3.30.160.60">
    <property type="entry name" value="Classic Zinc Finger"/>
    <property type="match status" value="1"/>
</dbReference>
<keyword evidence="4" id="KW-0862">Zinc</keyword>